<dbReference type="AlphaFoldDB" id="A0A553K018"/>
<dbReference type="EMBL" id="VKKG01000003">
    <property type="protein sequence ID" value="TRY18052.1"/>
    <property type="molecule type" value="Genomic_DNA"/>
</dbReference>
<feature type="domain" description="Glycosyl hydrolase family 95 catalytic" evidence="3">
    <location>
        <begin position="321"/>
        <end position="679"/>
    </location>
</feature>
<dbReference type="InterPro" id="IPR016518">
    <property type="entry name" value="Alpha-L-fucosidase"/>
</dbReference>
<dbReference type="PIRSF" id="PIRSF007663">
    <property type="entry name" value="UCP007663"/>
    <property type="match status" value="1"/>
</dbReference>
<feature type="domain" description="Alpha fucosidase A-like C-terminal" evidence="2">
    <location>
        <begin position="681"/>
        <end position="733"/>
    </location>
</feature>
<comment type="caution">
    <text evidence="4">The sequence shown here is derived from an EMBL/GenBank/DDBJ whole genome shotgun (WGS) entry which is preliminary data.</text>
</comment>
<dbReference type="GO" id="GO:0005975">
    <property type="term" value="P:carbohydrate metabolic process"/>
    <property type="evidence" value="ECO:0007669"/>
    <property type="project" value="InterPro"/>
</dbReference>
<evidence type="ECO:0000313" key="4">
    <source>
        <dbReference type="EMBL" id="TRY18052.1"/>
    </source>
</evidence>
<dbReference type="PANTHER" id="PTHR31084:SF0">
    <property type="entry name" value="ALPHA-L-FUCOSIDASE 2"/>
    <property type="match status" value="1"/>
</dbReference>
<evidence type="ECO:0000313" key="5">
    <source>
        <dbReference type="Proteomes" id="UP000317638"/>
    </source>
</evidence>
<dbReference type="Pfam" id="PF22124">
    <property type="entry name" value="Glyco_hydro_95_cat"/>
    <property type="match status" value="1"/>
</dbReference>
<evidence type="ECO:0000259" key="3">
    <source>
        <dbReference type="Pfam" id="PF22124"/>
    </source>
</evidence>
<dbReference type="Pfam" id="PF14498">
    <property type="entry name" value="Glyco_hyd_65N_2"/>
    <property type="match status" value="1"/>
</dbReference>
<reference evidence="4 5" key="1">
    <citation type="submission" date="2019-07" db="EMBL/GenBank/DDBJ databases">
        <authorList>
            <person name="Zhou L.-Y."/>
        </authorList>
    </citation>
    <scope>NUCLEOTIDE SEQUENCE [LARGE SCALE GENOMIC DNA]</scope>
    <source>
        <strain evidence="4 5">YIM 101269</strain>
    </source>
</reference>
<dbReference type="InterPro" id="IPR008928">
    <property type="entry name" value="6-hairpin_glycosidase_sf"/>
</dbReference>
<dbReference type="InterPro" id="IPR012341">
    <property type="entry name" value="6hp_glycosidase-like_sf"/>
</dbReference>
<dbReference type="SUPFAM" id="SSF48208">
    <property type="entry name" value="Six-hairpin glycosidases"/>
    <property type="match status" value="1"/>
</dbReference>
<dbReference type="Pfam" id="PF21307">
    <property type="entry name" value="Glyco_hydro_95_C"/>
    <property type="match status" value="1"/>
</dbReference>
<gene>
    <name evidence="4" type="ORF">FOJ82_08300</name>
</gene>
<feature type="domain" description="Glycosyl hydrolase family 95 N-terminal" evidence="1">
    <location>
        <begin position="6"/>
        <end position="255"/>
    </location>
</feature>
<evidence type="ECO:0000259" key="2">
    <source>
        <dbReference type="Pfam" id="PF21307"/>
    </source>
</evidence>
<organism evidence="4 5">
    <name type="scientific">Tessaracoccus rhinocerotis</name>
    <dbReference type="NCBI Taxonomy" id="1689449"/>
    <lineage>
        <taxon>Bacteria</taxon>
        <taxon>Bacillati</taxon>
        <taxon>Actinomycetota</taxon>
        <taxon>Actinomycetes</taxon>
        <taxon>Propionibacteriales</taxon>
        <taxon>Propionibacteriaceae</taxon>
        <taxon>Tessaracoccus</taxon>
    </lineage>
</organism>
<dbReference type="Gene3D" id="1.50.10.10">
    <property type="match status" value="1"/>
</dbReference>
<keyword evidence="4" id="KW-0378">Hydrolase</keyword>
<dbReference type="GO" id="GO:0004560">
    <property type="term" value="F:alpha-L-fucosidase activity"/>
    <property type="evidence" value="ECO:0007669"/>
    <property type="project" value="InterPro"/>
</dbReference>
<evidence type="ECO:0000259" key="1">
    <source>
        <dbReference type="Pfam" id="PF14498"/>
    </source>
</evidence>
<name>A0A553K018_9ACTN</name>
<dbReference type="InterPro" id="IPR027414">
    <property type="entry name" value="GH95_N_dom"/>
</dbReference>
<dbReference type="InterPro" id="IPR054363">
    <property type="entry name" value="GH95_cat"/>
</dbReference>
<keyword evidence="5" id="KW-1185">Reference proteome</keyword>
<dbReference type="InterPro" id="IPR049053">
    <property type="entry name" value="AFCA-like_C"/>
</dbReference>
<accession>A0A553K018</accession>
<dbReference type="RefSeq" id="WP_143938028.1">
    <property type="nucleotide sequence ID" value="NZ_VKKG01000003.1"/>
</dbReference>
<dbReference type="Proteomes" id="UP000317638">
    <property type="component" value="Unassembled WGS sequence"/>
</dbReference>
<dbReference type="PANTHER" id="PTHR31084">
    <property type="entry name" value="ALPHA-L-FUCOSIDASE 2"/>
    <property type="match status" value="1"/>
</dbReference>
<dbReference type="OrthoDB" id="9802600at2"/>
<proteinExistence type="predicted"/>
<sequence>MTRLVHHRPSRSWLDRFPLGNGRLGAMVGAGPGEIRLGLNEATLWSGGPASQDRDPVDPGAARAALARAEELFDAGDPVAAQAELGAIQHRYSQTFLPVGELLVELLGQRGDIAVGRELSLDDAVHTIRHTGPGAEVVSRTATLRQADVLLHECRVAAGGGMGFRISFTSPLRVESSTASPDGLLLVLAAPADAAPGHVPQEPAQTWELPGISPVRVAVSVRLVHDGHATADDDGVTVTGARWLRATVAVETNFVRVGLAPGAVSEAVDRAVRRATAPPAEGAFEDHAAASRELQGGVRLVTPGSVGLLDPEAELAAPDPERLLPALFDHGRYLLRSSSRADGPPANLQGRWNAELQPPWSSNYTTNINTQMNYWGAEPTGESDAHLALLELLEALADRGRGTAERLYGAGGWVAHHNTDVWGYSLPTCGDASWAIWPFGGAWLVRQFDEHRRFGAMTAETLARFWPVARGAAEFLLDFAVGPDGEPATFPSTSPENSYRTGAGTSALTRSAALDLALLREVFVMVVELAAAVGQPGDDVALACAEVLPRVPGPRRTGDGAVLEWGEDVPAVDPQHRHLSHLYPWFPGDTAADEPTDAVRRTLDRRGDDSTGWSLAWKLALAARLRDTDRIERLLPLVLRSAEDGAGERGGLYPNLFAAHPPFQVDGNLGFVGAVCEMLLQSHRPGRIDLLPALPLALRDGRVTGLVARPGVLVDISWSGRRLVGASLTARSPAAAGTLLVTAGELTRKVRVPHGTRVLLDANLTPTDTDPMENTQ</sequence>
<protein>
    <submittedName>
        <fullName evidence="4">Glycoside hydrolase family 95 protein</fullName>
    </submittedName>
</protein>